<keyword evidence="2" id="KW-0808">Transferase</keyword>
<dbReference type="InterPro" id="IPR052777">
    <property type="entry name" value="Acetyltransferase_Enz"/>
</dbReference>
<dbReference type="Proteomes" id="UP000243297">
    <property type="component" value="Unassembled WGS sequence"/>
</dbReference>
<dbReference type="InterPro" id="IPR016181">
    <property type="entry name" value="Acyl_CoA_acyltransferase"/>
</dbReference>
<dbReference type="RefSeq" id="WP_078712361.1">
    <property type="nucleotide sequence ID" value="NZ_FUWY01000006.1"/>
</dbReference>
<reference evidence="3" key="1">
    <citation type="submission" date="2017-02" db="EMBL/GenBank/DDBJ databases">
        <authorList>
            <person name="Varghese N."/>
            <person name="Submissions S."/>
        </authorList>
    </citation>
    <scope>NUCLEOTIDE SEQUENCE [LARGE SCALE GENOMIC DNA]</scope>
    <source>
        <strain evidence="3">ATCC 25662</strain>
    </source>
</reference>
<gene>
    <name evidence="2" type="ORF">SAMN02745191_1957</name>
</gene>
<dbReference type="PANTHER" id="PTHR43305">
    <property type="entry name" value="FAMILY N-ACETYLTRANSFERASE, PUTATIVE (AFU_ORTHOLOGUE AFUA_2G01380)-RELATED"/>
    <property type="match status" value="1"/>
</dbReference>
<dbReference type="AlphaFoldDB" id="A0A1T4PDM3"/>
<evidence type="ECO:0000259" key="1">
    <source>
        <dbReference type="PROSITE" id="PS51186"/>
    </source>
</evidence>
<dbReference type="Gene3D" id="3.40.630.30">
    <property type="match status" value="1"/>
</dbReference>
<dbReference type="SUPFAM" id="SSF55729">
    <property type="entry name" value="Acyl-CoA N-acyltransferases (Nat)"/>
    <property type="match status" value="1"/>
</dbReference>
<dbReference type="GO" id="GO:0016747">
    <property type="term" value="F:acyltransferase activity, transferring groups other than amino-acyl groups"/>
    <property type="evidence" value="ECO:0007669"/>
    <property type="project" value="InterPro"/>
</dbReference>
<dbReference type="STRING" id="118967.SAMN02745191_1957"/>
<dbReference type="Pfam" id="PF00583">
    <property type="entry name" value="Acetyltransf_1"/>
    <property type="match status" value="1"/>
</dbReference>
<sequence>MQYEIKEGMNYLQEVRELFIEYTQMLLDNDPDFKVYLTLQSFDKELEEIESKYGKPEGRLYVVLSQDRVVGCIALRKLSKDVCEMKRLYVRSEVRGQGIAGRLIDLLIEQARLIGYKTMVLDTIPALKSAIHLYKKKGFIQCDAYNNSPLETTIFMKRDII</sequence>
<evidence type="ECO:0000313" key="3">
    <source>
        <dbReference type="Proteomes" id="UP000243297"/>
    </source>
</evidence>
<evidence type="ECO:0000313" key="2">
    <source>
        <dbReference type="EMBL" id="SJZ89427.1"/>
    </source>
</evidence>
<name>A0A1T4PDM3_9FIRM</name>
<accession>A0A1T4PDM3</accession>
<protein>
    <submittedName>
        <fullName evidence="2">Acetyltransferase (GNAT) family protein</fullName>
    </submittedName>
</protein>
<dbReference type="EMBL" id="FUWY01000006">
    <property type="protein sequence ID" value="SJZ89427.1"/>
    <property type="molecule type" value="Genomic_DNA"/>
</dbReference>
<keyword evidence="3" id="KW-1185">Reference proteome</keyword>
<dbReference type="PANTHER" id="PTHR43305:SF1">
    <property type="entry name" value="FAMILY N-ACETYLTRANSFERASE, PUTATIVE (AFU_ORTHOLOGUE AFUA_2G01380)-RELATED"/>
    <property type="match status" value="1"/>
</dbReference>
<proteinExistence type="predicted"/>
<dbReference type="CDD" id="cd04301">
    <property type="entry name" value="NAT_SF"/>
    <property type="match status" value="1"/>
</dbReference>
<dbReference type="OrthoDB" id="1431064at2"/>
<feature type="domain" description="N-acetyltransferase" evidence="1">
    <location>
        <begin position="13"/>
        <end position="161"/>
    </location>
</feature>
<dbReference type="InterPro" id="IPR000182">
    <property type="entry name" value="GNAT_dom"/>
</dbReference>
<organism evidence="2 3">
    <name type="scientific">Anaerorhabdus furcosa</name>
    <dbReference type="NCBI Taxonomy" id="118967"/>
    <lineage>
        <taxon>Bacteria</taxon>
        <taxon>Bacillati</taxon>
        <taxon>Bacillota</taxon>
        <taxon>Erysipelotrichia</taxon>
        <taxon>Erysipelotrichales</taxon>
        <taxon>Erysipelotrichaceae</taxon>
        <taxon>Anaerorhabdus</taxon>
    </lineage>
</organism>
<dbReference type="PROSITE" id="PS51186">
    <property type="entry name" value="GNAT"/>
    <property type="match status" value="1"/>
</dbReference>